<dbReference type="CDD" id="cd19670">
    <property type="entry name" value="UBR-box_UBR1_2_3"/>
    <property type="match status" value="1"/>
</dbReference>
<evidence type="ECO:0000256" key="9">
    <source>
        <dbReference type="RuleBase" id="RU366018"/>
    </source>
</evidence>
<keyword evidence="3 9" id="KW-0479">Metal-binding</keyword>
<dbReference type="EC" id="2.3.2.27" evidence="9"/>
<comment type="similarity">
    <text evidence="7 9">Belongs to the E3 ubiquitin-protein ligase UBR1-like family.</text>
</comment>
<organism evidence="12 13">
    <name type="scientific">Tritrichomonas musculus</name>
    <dbReference type="NCBI Taxonomy" id="1915356"/>
    <lineage>
        <taxon>Eukaryota</taxon>
        <taxon>Metamonada</taxon>
        <taxon>Parabasalia</taxon>
        <taxon>Tritrichomonadida</taxon>
        <taxon>Tritrichomonadidae</taxon>
        <taxon>Tritrichomonas</taxon>
    </lineage>
</organism>
<feature type="compositionally biased region" description="Basic residues" evidence="10">
    <location>
        <begin position="997"/>
        <end position="1007"/>
    </location>
</feature>
<dbReference type="InterPro" id="IPR039164">
    <property type="entry name" value="UBR1-like"/>
</dbReference>
<comment type="caution">
    <text evidence="12">The sequence shown here is derived from an EMBL/GenBank/DDBJ whole genome shotgun (WGS) entry which is preliminary data.</text>
</comment>
<dbReference type="Proteomes" id="UP001470230">
    <property type="component" value="Unassembled WGS sequence"/>
</dbReference>
<evidence type="ECO:0000256" key="10">
    <source>
        <dbReference type="SAM" id="MobiDB-lite"/>
    </source>
</evidence>
<evidence type="ECO:0000256" key="4">
    <source>
        <dbReference type="ARBA" id="ARBA00022771"/>
    </source>
</evidence>
<keyword evidence="2 9" id="KW-0808">Transferase</keyword>
<evidence type="ECO:0000256" key="3">
    <source>
        <dbReference type="ARBA" id="ARBA00022723"/>
    </source>
</evidence>
<feature type="compositionally biased region" description="Acidic residues" evidence="10">
    <location>
        <begin position="1014"/>
        <end position="1041"/>
    </location>
</feature>
<keyword evidence="13" id="KW-1185">Reference proteome</keyword>
<comment type="function">
    <text evidence="9">Ubiquitin ligase protein which is a component of the N-end rule pathway. Recognizes and binds to proteins bearing specific N-terminal residues that are destabilizing according to the N-end rule, leading to their ubiquitination and subsequent degradation.</text>
</comment>
<evidence type="ECO:0000313" key="13">
    <source>
        <dbReference type="Proteomes" id="UP001470230"/>
    </source>
</evidence>
<dbReference type="EMBL" id="JAPFFF010000003">
    <property type="protein sequence ID" value="KAK8894911.1"/>
    <property type="molecule type" value="Genomic_DNA"/>
</dbReference>
<evidence type="ECO:0000256" key="2">
    <source>
        <dbReference type="ARBA" id="ARBA00022679"/>
    </source>
</evidence>
<dbReference type="Pfam" id="PF02207">
    <property type="entry name" value="zf-UBR"/>
    <property type="match status" value="1"/>
</dbReference>
<evidence type="ECO:0000256" key="7">
    <source>
        <dbReference type="ARBA" id="ARBA00046341"/>
    </source>
</evidence>
<evidence type="ECO:0000256" key="8">
    <source>
        <dbReference type="PROSITE-ProRule" id="PRU00508"/>
    </source>
</evidence>
<protein>
    <recommendedName>
        <fullName evidence="9">E3 ubiquitin-protein ligase</fullName>
        <ecNumber evidence="9">2.3.2.27</ecNumber>
    </recommendedName>
</protein>
<reference evidence="12 13" key="1">
    <citation type="submission" date="2024-04" db="EMBL/GenBank/DDBJ databases">
        <title>Tritrichomonas musculus Genome.</title>
        <authorList>
            <person name="Alves-Ferreira E."/>
            <person name="Grigg M."/>
            <person name="Lorenzi H."/>
            <person name="Galac M."/>
        </authorList>
    </citation>
    <scope>NUCLEOTIDE SEQUENCE [LARGE SCALE GENOMIC DNA]</scope>
    <source>
        <strain evidence="12 13">EAF2021</strain>
    </source>
</reference>
<dbReference type="Pfam" id="PF18995">
    <property type="entry name" value="PRT6_C"/>
    <property type="match status" value="1"/>
</dbReference>
<feature type="region of interest" description="Disordered" evidence="10">
    <location>
        <begin position="863"/>
        <end position="1041"/>
    </location>
</feature>
<comment type="catalytic activity">
    <reaction evidence="1 9">
        <text>S-ubiquitinyl-[E2 ubiquitin-conjugating enzyme]-L-cysteine + [acceptor protein]-L-lysine = [E2 ubiquitin-conjugating enzyme]-L-cysteine + N(6)-ubiquitinyl-[acceptor protein]-L-lysine.</text>
        <dbReference type="EC" id="2.3.2.27"/>
    </reaction>
</comment>
<comment type="pathway">
    <text evidence="9">Protein modification; protein ubiquitination.</text>
</comment>
<feature type="compositionally biased region" description="Acidic residues" evidence="10">
    <location>
        <begin position="982"/>
        <end position="992"/>
    </location>
</feature>
<keyword evidence="4 9" id="KW-0863">Zinc-finger</keyword>
<dbReference type="InterPro" id="IPR003126">
    <property type="entry name" value="Znf_UBR"/>
</dbReference>
<evidence type="ECO:0000256" key="6">
    <source>
        <dbReference type="ARBA" id="ARBA00022833"/>
    </source>
</evidence>
<feature type="compositionally biased region" description="Basic and acidic residues" evidence="10">
    <location>
        <begin position="888"/>
        <end position="902"/>
    </location>
</feature>
<evidence type="ECO:0000313" key="12">
    <source>
        <dbReference type="EMBL" id="KAK8894911.1"/>
    </source>
</evidence>
<accession>A0ABR2KV48</accession>
<evidence type="ECO:0000259" key="11">
    <source>
        <dbReference type="PROSITE" id="PS51157"/>
    </source>
</evidence>
<proteinExistence type="inferred from homology"/>
<evidence type="ECO:0000256" key="1">
    <source>
        <dbReference type="ARBA" id="ARBA00000900"/>
    </source>
</evidence>
<dbReference type="PROSITE" id="PS51157">
    <property type="entry name" value="ZF_UBR"/>
    <property type="match status" value="1"/>
</dbReference>
<evidence type="ECO:0000256" key="5">
    <source>
        <dbReference type="ARBA" id="ARBA00022786"/>
    </source>
</evidence>
<dbReference type="Gene3D" id="2.10.110.30">
    <property type="match status" value="1"/>
</dbReference>
<keyword evidence="6 9" id="KW-0862">Zinc</keyword>
<dbReference type="PANTHER" id="PTHR21497">
    <property type="entry name" value="UBIQUITIN LIGASE E3 ALPHA-RELATED"/>
    <property type="match status" value="1"/>
</dbReference>
<feature type="domain" description="UBR-type" evidence="11">
    <location>
        <begin position="55"/>
        <end position="125"/>
    </location>
</feature>
<sequence length="1492" mass="172066">MEKMIMDDEEYISLCYLFQTNVKMALGYCETLLTENYPSNFENFLKDQISKSNPSSCQAAWSSRRLVIHCKECAISPSSCICLNCYNKEDHKNHHVSIRLSSGGNCSCGNPLSWKEEGFCNKHHAPDPSPETTQLTKELCDALLIIFSAAFLDINFRAIYQPLDFIEICKWTKKMASVNDGYRRCIVIALLKKSDFNKLLLNIDAYDIDANLAMADLFMSLLCDKFFVIHFAQTCYKLQIDYVHLYLRFMRSDTKPKAIKPIINLTSHAYNPLVFTTILRTFDFDWHVLIQNFFQIITDLLIKDPTGTKLFKSKLDRIASNVLLLAETGITMGNNDYNSNLKFNESTSKIENNSNYLNAEDKKRIVVLFNVLVPAFAKIEGMKPFYFLTPSEKTDFIGLNTFNNWVSQLTFFFENTISPLFGDLVFTSIFRYFINFFIPDKFDRDKKIPLFKRSIRGTALFSPIIPNHLFMSVLLYKNRTNLVDFLDHFINGALSLSDFTLLLSILPLRWLVACHSSMTQVIPVASRGINYLVKNFTLENMIIYSFVPTFALVQTCFALMPSTKEPFINVLSYLYGLYDTPVKNPTNNTEMEPLDDTVKKNQRFAFLFMIVCLMTDHLCFERDTINIGRAMLSVLLFSKPTSVGVITKTIAPICLDKMSLSDELDKIAERVTTKKGNLFKLKHDEEKKCHPFRPWMKISHVINHMSIVHQRNIDCFDGWFPQIRPNENGLSFSNALLTPTLKMWIYVILRDCFLSPPLMSIETCDIIVNLLIEMSKISKKDDQKALKKSTQVRVKSYDEFRKLISEQCQDFDVYMHTQFDLRPKTAKPDKEEEEERKEPCFLSLVDIINKLANGMFKASLEKMGINPQEKERKETAEEEEVKRKQKERAKMLRDQIKNEFKMRMKNFTKNSMGASTASLPMPSPKAKSDPFTDTSILHGQPHPNDNDNDNNNNDNDNDRQNNEEENENDNNNRKNAFKFDVNNDDDSSDDKENDSNRHHHHRHKNKFKFNFNDNDNDSSDDNDNNNNEEDDELNVDVADDDDDGVSSNVVCNICNIPYEAGVPECKSDDELCYPCLAINTIIPSLVQSQPPVKQLCLRICPHIVHATCCQMNDKFRCPVDRMRRNCLLPRLEHKGYLPLSLEEVNLIRSFRKNPLFFTRTNNQFESLVDSFIGSIVIDEVRLRMLPGCLDGDVYYLLLRNLFLMLWHSSHDEQMTLTSDQGAWDPFKSLVSRMIISDDPKKDFVSSVRIVSNGIIKKVRKQIELKIASQKNSNNLEFALNSINDCEKDLLLFLRRATVFDRLPLSDNAPSFIDWDEELSYRNLSQRFFNSDVFPTNLFATKKSKIEKTPSIELDVFSLKKLPYEFLDLAKPPYNIPIDDMSSEVALCLLTGKLVSMERHGSSLNELAEHLEENCFSNATLMLMVRGKKVSALYLAGKQFNMIRTLPGIYVDKFGDEDVGFERGELLFLNEERLERYTDMLISGEWTDLDMPD</sequence>
<dbReference type="InterPro" id="IPR044046">
    <property type="entry name" value="E3_ligase_UBR-like_C"/>
</dbReference>
<feature type="compositionally biased region" description="Polar residues" evidence="10">
    <location>
        <begin position="907"/>
        <end position="918"/>
    </location>
</feature>
<gene>
    <name evidence="12" type="ORF">M9Y10_023352</name>
</gene>
<dbReference type="SMART" id="SM00396">
    <property type="entry name" value="ZnF_UBR1"/>
    <property type="match status" value="1"/>
</dbReference>
<dbReference type="PANTHER" id="PTHR21497:SF24">
    <property type="entry name" value="E3 UBIQUITIN-PROTEIN LIGASE UBR1"/>
    <property type="match status" value="1"/>
</dbReference>
<name>A0ABR2KV48_9EUKA</name>
<keyword evidence="5 9" id="KW-0833">Ubl conjugation pathway</keyword>
<feature type="zinc finger region" description="UBR-type" evidence="8">
    <location>
        <begin position="55"/>
        <end position="125"/>
    </location>
</feature>